<dbReference type="OMA" id="XTPGAPE"/>
<keyword evidence="4" id="KW-0206">Cytoskeleton</keyword>
<organism evidence="7">
    <name type="scientific">Petromyzon marinus</name>
    <name type="common">Sea lamprey</name>
    <dbReference type="NCBI Taxonomy" id="7757"/>
    <lineage>
        <taxon>Eukaryota</taxon>
        <taxon>Metazoa</taxon>
        <taxon>Chordata</taxon>
        <taxon>Craniata</taxon>
        <taxon>Vertebrata</taxon>
        <taxon>Cyclostomata</taxon>
        <taxon>Hyperoartia</taxon>
        <taxon>Petromyzontiformes</taxon>
        <taxon>Petromyzontidae</taxon>
        <taxon>Petromyzon</taxon>
    </lineage>
</organism>
<dbReference type="InterPro" id="IPR000095">
    <property type="entry name" value="CRIB_dom"/>
</dbReference>
<protein>
    <recommendedName>
        <fullName evidence="6">WH2 domain-containing protein</fullName>
    </recommendedName>
</protein>
<dbReference type="AlphaFoldDB" id="S4R7T0"/>
<dbReference type="Pfam" id="PF02205">
    <property type="entry name" value="WH2"/>
    <property type="match status" value="1"/>
</dbReference>
<keyword evidence="3" id="KW-0597">Phosphoprotein</keyword>
<feature type="compositionally biased region" description="Pro residues" evidence="5">
    <location>
        <begin position="115"/>
        <end position="169"/>
    </location>
</feature>
<evidence type="ECO:0000256" key="5">
    <source>
        <dbReference type="SAM" id="MobiDB-lite"/>
    </source>
</evidence>
<name>S4R7T0_PETMA</name>
<dbReference type="HOGENOM" id="CLU_1100651_0_0_1"/>
<dbReference type="Ensembl" id="ENSPMAT00000001265.1">
    <property type="protein sequence ID" value="ENSPMAP00000001260.1"/>
    <property type="gene ID" value="ENSPMAG00000001133.1"/>
</dbReference>
<comment type="subcellular location">
    <subcellularLocation>
        <location evidence="1">Cytoplasm</location>
        <location evidence="1">Cytoskeleton</location>
    </subcellularLocation>
</comment>
<dbReference type="SUPFAM" id="SSF47912">
    <property type="entry name" value="Wiscott-Aldrich syndrome protein, WASP, C-terminal domain"/>
    <property type="match status" value="2"/>
</dbReference>
<feature type="domain" description="WH2" evidence="6">
    <location>
        <begin position="203"/>
        <end position="220"/>
    </location>
</feature>
<dbReference type="STRING" id="7757.ENSPMAP00000001260"/>
<evidence type="ECO:0000256" key="1">
    <source>
        <dbReference type="ARBA" id="ARBA00004245"/>
    </source>
</evidence>
<dbReference type="InterPro" id="IPR036936">
    <property type="entry name" value="CRIB_dom_sf"/>
</dbReference>
<evidence type="ECO:0000256" key="2">
    <source>
        <dbReference type="ARBA" id="ARBA00022490"/>
    </source>
</evidence>
<dbReference type="Gene3D" id="3.90.810.10">
    <property type="entry name" value="CRIB domain"/>
    <property type="match status" value="2"/>
</dbReference>
<dbReference type="Pfam" id="PF00786">
    <property type="entry name" value="PBD"/>
    <property type="match status" value="1"/>
</dbReference>
<evidence type="ECO:0000256" key="3">
    <source>
        <dbReference type="ARBA" id="ARBA00022553"/>
    </source>
</evidence>
<evidence type="ECO:0000256" key="4">
    <source>
        <dbReference type="ARBA" id="ARBA00023212"/>
    </source>
</evidence>
<feature type="compositionally biased region" description="Pro residues" evidence="5">
    <location>
        <begin position="82"/>
        <end position="105"/>
    </location>
</feature>
<keyword evidence="2" id="KW-0963">Cytoplasm</keyword>
<accession>S4R7T0</accession>
<sequence>RHLKHVGYNPQTSFDVQNIDPELKRMFQSVGITEKDLRSQSTSKGIYDIIEKHGVEAVKDELRQKMLRHQRPLPPLSAAQTPQPPRPPTTLPPPLPPPSTGPPQPQLSFPQSSKGPPPPPPPPPPPLTGPPAFPPMGPTPPTSPPPPPPPSSRPPPLAPPPLCPPPPAGQPATGDRPSAASLLLRIRSGWGSRAEPDVPSDDRRGGLLDQIRQGFQLKAVPETDGAMTPSAGDGGIVGALMEVMNRRSRIVQS</sequence>
<proteinExistence type="predicted"/>
<dbReference type="PRINTS" id="PR01217">
    <property type="entry name" value="PRICHEXTENSN"/>
</dbReference>
<reference evidence="7" key="2">
    <citation type="submission" date="2025-09" db="UniProtKB">
        <authorList>
            <consortium name="Ensembl"/>
        </authorList>
    </citation>
    <scope>IDENTIFICATION</scope>
</reference>
<dbReference type="GO" id="GO:0003779">
    <property type="term" value="F:actin binding"/>
    <property type="evidence" value="ECO:0007669"/>
    <property type="project" value="InterPro"/>
</dbReference>
<feature type="region of interest" description="Disordered" evidence="5">
    <location>
        <begin position="73"/>
        <end position="179"/>
    </location>
</feature>
<dbReference type="InterPro" id="IPR011026">
    <property type="entry name" value="WAS_C"/>
</dbReference>
<evidence type="ECO:0000259" key="6">
    <source>
        <dbReference type="PROSITE" id="PS51082"/>
    </source>
</evidence>
<dbReference type="GO" id="GO:0007015">
    <property type="term" value="P:actin filament organization"/>
    <property type="evidence" value="ECO:0007669"/>
    <property type="project" value="InterPro"/>
</dbReference>
<dbReference type="PROSITE" id="PS51082">
    <property type="entry name" value="WH2"/>
    <property type="match status" value="1"/>
</dbReference>
<dbReference type="InterPro" id="IPR003124">
    <property type="entry name" value="WH2_dom"/>
</dbReference>
<dbReference type="GeneTree" id="ENSGT00970000193473"/>
<reference evidence="7" key="1">
    <citation type="submission" date="2025-08" db="UniProtKB">
        <authorList>
            <consortium name="Ensembl"/>
        </authorList>
    </citation>
    <scope>IDENTIFICATION</scope>
</reference>
<evidence type="ECO:0000313" key="7">
    <source>
        <dbReference type="Ensembl" id="ENSPMAP00000001260.1"/>
    </source>
</evidence>
<dbReference type="GO" id="GO:0005856">
    <property type="term" value="C:cytoskeleton"/>
    <property type="evidence" value="ECO:0007669"/>
    <property type="project" value="UniProtKB-SubCell"/>
</dbReference>